<dbReference type="GO" id="GO:0016787">
    <property type="term" value="F:hydrolase activity"/>
    <property type="evidence" value="ECO:0007669"/>
    <property type="project" value="UniProtKB-KW"/>
</dbReference>
<evidence type="ECO:0000313" key="9">
    <source>
        <dbReference type="EMBL" id="KAG0715870.1"/>
    </source>
</evidence>
<name>A0A8J4XWT6_CHIOP</name>
<feature type="domain" description="Reverse transcriptase RNase H-like" evidence="8">
    <location>
        <begin position="558"/>
        <end position="626"/>
    </location>
</feature>
<dbReference type="GO" id="GO:0004519">
    <property type="term" value="F:endonuclease activity"/>
    <property type="evidence" value="ECO:0007669"/>
    <property type="project" value="UniProtKB-KW"/>
</dbReference>
<accession>A0A8J4XWT6</accession>
<keyword evidence="4" id="KW-0255">Endonuclease</keyword>
<feature type="compositionally biased region" description="Pro residues" evidence="7">
    <location>
        <begin position="10"/>
        <end position="20"/>
    </location>
</feature>
<sequence>MCKRAARQTPPSPHPAPTPPRHTHTRHTHTQPTSPCVFDIPRTVDISQCLAPFKMSFPAVSPAASGSEDDEEEIASLPFEPLDTAHSSPLSPHGDAISSLIRYLEESRLSVENRRKKDEEERCQRDEERRLRDNEARRKEEDARFQVLVTPPSPPQAAASARTHVPASSPSVTAPATTTTSPLAASPVAATPTVATSAGKHVAHSPRRCLLIRPSKSSGSGVACGKISPPCWIYRNCHDISNSSNYGWLCHWTYKRILEHTLGIAPDTSLTVTEVLDTLQSHFKSQRNEALRCRELLCCKQADGESFSDFYVRLKNLAEEVDLCSGNAMTCAEIQLKMVLLMGVRDEELIQRLISLDTGASLEDVVTCCRSFEATRQLYTASAIYSSPNQLRVMSTYKKGRRHDKTPHSPQQPPSAARAHFLREFPDVLLSKADLKTAPLKPMVGKPMRIHVKEGAVPFAIHTPRQVPFAFHRQVQEELESMIRQGIIKPAGDDPSEWCHPLVVVAKDKGVRITVDLTKLNAQVACPTHPAPTPFTAVRSVNPSARFFTTADALCGFLADAETRYATIELELLAAAWAMSKCRPYLIGLQSFTLMTDHRPLIPILNHYTLDAVENPRLQRLKEKVSPFLFTAVWRAGKQLCIPDALSRAPVSRPTPEDEMVCAEAAAHLRSVVSLNAINQDQDPSHLDPPHQDADRTIQELRAAAATDPSYTCLRDCVTSGFPPNRYILHSSLLPY</sequence>
<evidence type="ECO:0000256" key="4">
    <source>
        <dbReference type="ARBA" id="ARBA00022759"/>
    </source>
</evidence>
<keyword evidence="1" id="KW-0808">Transferase</keyword>
<organism evidence="9 10">
    <name type="scientific">Chionoecetes opilio</name>
    <name type="common">Atlantic snow crab</name>
    <name type="synonym">Cancer opilio</name>
    <dbReference type="NCBI Taxonomy" id="41210"/>
    <lineage>
        <taxon>Eukaryota</taxon>
        <taxon>Metazoa</taxon>
        <taxon>Ecdysozoa</taxon>
        <taxon>Arthropoda</taxon>
        <taxon>Crustacea</taxon>
        <taxon>Multicrustacea</taxon>
        <taxon>Malacostraca</taxon>
        <taxon>Eumalacostraca</taxon>
        <taxon>Eucarida</taxon>
        <taxon>Decapoda</taxon>
        <taxon>Pleocyemata</taxon>
        <taxon>Brachyura</taxon>
        <taxon>Eubrachyura</taxon>
        <taxon>Majoidea</taxon>
        <taxon>Majidae</taxon>
        <taxon>Chionoecetes</taxon>
    </lineage>
</organism>
<dbReference type="InterPro" id="IPR041373">
    <property type="entry name" value="RT_RNaseH"/>
</dbReference>
<dbReference type="Pfam" id="PF17917">
    <property type="entry name" value="RT_RNaseH"/>
    <property type="match status" value="1"/>
</dbReference>
<feature type="region of interest" description="Disordered" evidence="7">
    <location>
        <begin position="1"/>
        <end position="38"/>
    </location>
</feature>
<dbReference type="Gene3D" id="3.10.10.10">
    <property type="entry name" value="HIV Type 1 Reverse Transcriptase, subunit A, domain 1"/>
    <property type="match status" value="1"/>
</dbReference>
<keyword evidence="3" id="KW-0540">Nuclease</keyword>
<evidence type="ECO:0000256" key="5">
    <source>
        <dbReference type="ARBA" id="ARBA00022801"/>
    </source>
</evidence>
<comment type="caution">
    <text evidence="9">The sequence shown here is derived from an EMBL/GenBank/DDBJ whole genome shotgun (WGS) entry which is preliminary data.</text>
</comment>
<dbReference type="PANTHER" id="PTHR37984">
    <property type="entry name" value="PROTEIN CBG26694"/>
    <property type="match status" value="1"/>
</dbReference>
<keyword evidence="5" id="KW-0378">Hydrolase</keyword>
<dbReference type="EMBL" id="JACEEZ010019271">
    <property type="protein sequence ID" value="KAG0715870.1"/>
    <property type="molecule type" value="Genomic_DNA"/>
</dbReference>
<keyword evidence="2" id="KW-0548">Nucleotidyltransferase</keyword>
<feature type="region of interest" description="Disordered" evidence="7">
    <location>
        <begin position="111"/>
        <end position="187"/>
    </location>
</feature>
<dbReference type="GO" id="GO:0003964">
    <property type="term" value="F:RNA-directed DNA polymerase activity"/>
    <property type="evidence" value="ECO:0007669"/>
    <property type="project" value="UniProtKB-KW"/>
</dbReference>
<keyword evidence="10" id="KW-1185">Reference proteome</keyword>
<evidence type="ECO:0000313" key="10">
    <source>
        <dbReference type="Proteomes" id="UP000770661"/>
    </source>
</evidence>
<evidence type="ECO:0000256" key="7">
    <source>
        <dbReference type="SAM" id="MobiDB-lite"/>
    </source>
</evidence>
<evidence type="ECO:0000256" key="2">
    <source>
        <dbReference type="ARBA" id="ARBA00022695"/>
    </source>
</evidence>
<feature type="compositionally biased region" description="Basic and acidic residues" evidence="7">
    <location>
        <begin position="111"/>
        <end position="144"/>
    </location>
</feature>
<dbReference type="InterPro" id="IPR043502">
    <property type="entry name" value="DNA/RNA_pol_sf"/>
</dbReference>
<dbReference type="SUPFAM" id="SSF56672">
    <property type="entry name" value="DNA/RNA polymerases"/>
    <property type="match status" value="1"/>
</dbReference>
<dbReference type="InterPro" id="IPR050951">
    <property type="entry name" value="Retrovirus_Pol_polyprotein"/>
</dbReference>
<dbReference type="OrthoDB" id="10058156at2759"/>
<proteinExistence type="predicted"/>
<feature type="compositionally biased region" description="Low complexity" evidence="7">
    <location>
        <begin position="156"/>
        <end position="187"/>
    </location>
</feature>
<gene>
    <name evidence="9" type="primary">pol_45</name>
    <name evidence="9" type="ORF">GWK47_010938</name>
</gene>
<dbReference type="PANTHER" id="PTHR37984:SF7">
    <property type="entry name" value="INTEGRASE CATALYTIC DOMAIN-CONTAINING PROTEIN"/>
    <property type="match status" value="1"/>
</dbReference>
<dbReference type="AlphaFoldDB" id="A0A8J4XWT6"/>
<keyword evidence="6" id="KW-0695">RNA-directed DNA polymerase</keyword>
<evidence type="ECO:0000256" key="1">
    <source>
        <dbReference type="ARBA" id="ARBA00022679"/>
    </source>
</evidence>
<protein>
    <submittedName>
        <fullName evidence="9">Retrovirus-related Pol polyprotein from transposon opus</fullName>
    </submittedName>
</protein>
<reference evidence="9" key="1">
    <citation type="submission" date="2020-07" db="EMBL/GenBank/DDBJ databases">
        <title>The High-quality genome of the commercially important snow crab, Chionoecetes opilio.</title>
        <authorList>
            <person name="Jeong J.-H."/>
            <person name="Ryu S."/>
        </authorList>
    </citation>
    <scope>NUCLEOTIDE SEQUENCE</scope>
    <source>
        <strain evidence="9">MADBK_172401_WGS</strain>
        <tissue evidence="9">Digestive gland</tissue>
    </source>
</reference>
<dbReference type="Proteomes" id="UP000770661">
    <property type="component" value="Unassembled WGS sequence"/>
</dbReference>
<evidence type="ECO:0000259" key="8">
    <source>
        <dbReference type="Pfam" id="PF17917"/>
    </source>
</evidence>
<evidence type="ECO:0000256" key="3">
    <source>
        <dbReference type="ARBA" id="ARBA00022722"/>
    </source>
</evidence>
<evidence type="ECO:0000256" key="6">
    <source>
        <dbReference type="ARBA" id="ARBA00022918"/>
    </source>
</evidence>